<dbReference type="OrthoDB" id="837841at2"/>
<dbReference type="AlphaFoldDB" id="A0A2T0WG52"/>
<accession>A0A2T0WG52</accession>
<name>A0A2T0WG52_9BACT</name>
<organism evidence="1 2">
    <name type="scientific">Mongoliibacter ruber</name>
    <dbReference type="NCBI Taxonomy" id="1750599"/>
    <lineage>
        <taxon>Bacteria</taxon>
        <taxon>Pseudomonadati</taxon>
        <taxon>Bacteroidota</taxon>
        <taxon>Cytophagia</taxon>
        <taxon>Cytophagales</taxon>
        <taxon>Cyclobacteriaceae</taxon>
        <taxon>Mongoliibacter</taxon>
    </lineage>
</organism>
<dbReference type="EMBL" id="PVTR01000011">
    <property type="protein sequence ID" value="PRY85687.1"/>
    <property type="molecule type" value="Genomic_DNA"/>
</dbReference>
<comment type="caution">
    <text evidence="1">The sequence shown here is derived from an EMBL/GenBank/DDBJ whole genome shotgun (WGS) entry which is preliminary data.</text>
</comment>
<evidence type="ECO:0000313" key="2">
    <source>
        <dbReference type="Proteomes" id="UP000238157"/>
    </source>
</evidence>
<sequence length="161" mass="18429">MSVAFSKNSPSYSDVFAFQQVSKSSPSIAENQSLLEMIADSGIFQVIGSAGFDFPNFPETQKKFKVLYLNLSDDFSSLMGILNGLIHLGQPSGVVLQYEKELDRFNLKFYLHDEELVRNYLVKLFASISGEKRFRKVLRRVIEVEKARKVEEKFLYQELLA</sequence>
<protein>
    <submittedName>
        <fullName evidence="1">Uncharacterized protein</fullName>
    </submittedName>
</protein>
<keyword evidence="2" id="KW-1185">Reference proteome</keyword>
<dbReference type="RefSeq" id="WP_106134866.1">
    <property type="nucleotide sequence ID" value="NZ_PVTR01000011.1"/>
</dbReference>
<proteinExistence type="predicted"/>
<evidence type="ECO:0000313" key="1">
    <source>
        <dbReference type="EMBL" id="PRY85687.1"/>
    </source>
</evidence>
<dbReference type="Proteomes" id="UP000238157">
    <property type="component" value="Unassembled WGS sequence"/>
</dbReference>
<gene>
    <name evidence="1" type="ORF">CLW00_11129</name>
</gene>
<reference evidence="1 2" key="1">
    <citation type="submission" date="2018-03" db="EMBL/GenBank/DDBJ databases">
        <title>Genomic Encyclopedia of Archaeal and Bacterial Type Strains, Phase II (KMG-II): from individual species to whole genera.</title>
        <authorList>
            <person name="Goeker M."/>
        </authorList>
    </citation>
    <scope>NUCLEOTIDE SEQUENCE [LARGE SCALE GENOMIC DNA]</scope>
    <source>
        <strain evidence="1 2">DSM 27929</strain>
    </source>
</reference>